<sequence>MLMSGKFLVLFALLAVFAVGVSSKDVVRPYATDVYSEQPKKLTGGAEPVEKVRVAKRKLCNAHNLICNLWR</sequence>
<keyword evidence="3" id="KW-1185">Reference proteome</keyword>
<evidence type="ECO:0000313" key="2">
    <source>
        <dbReference type="EMBL" id="KAK0393535.1"/>
    </source>
</evidence>
<reference evidence="2" key="1">
    <citation type="submission" date="2023-06" db="EMBL/GenBank/DDBJ databases">
        <title>Genomic analysis of the entomopathogenic nematode Steinernema hermaphroditum.</title>
        <authorList>
            <person name="Schwarz E.M."/>
            <person name="Heppert J.K."/>
            <person name="Baniya A."/>
            <person name="Schwartz H.T."/>
            <person name="Tan C.-H."/>
            <person name="Antoshechkin I."/>
            <person name="Sternberg P.W."/>
            <person name="Goodrich-Blair H."/>
            <person name="Dillman A.R."/>
        </authorList>
    </citation>
    <scope>NUCLEOTIDE SEQUENCE</scope>
    <source>
        <strain evidence="2">PS9179</strain>
        <tissue evidence="2">Whole animal</tissue>
    </source>
</reference>
<evidence type="ECO:0000256" key="1">
    <source>
        <dbReference type="SAM" id="SignalP"/>
    </source>
</evidence>
<proteinExistence type="predicted"/>
<keyword evidence="1" id="KW-0732">Signal</keyword>
<name>A0AA39GU02_9BILA</name>
<organism evidence="2 3">
    <name type="scientific">Steinernema hermaphroditum</name>
    <dbReference type="NCBI Taxonomy" id="289476"/>
    <lineage>
        <taxon>Eukaryota</taxon>
        <taxon>Metazoa</taxon>
        <taxon>Ecdysozoa</taxon>
        <taxon>Nematoda</taxon>
        <taxon>Chromadorea</taxon>
        <taxon>Rhabditida</taxon>
        <taxon>Tylenchina</taxon>
        <taxon>Panagrolaimomorpha</taxon>
        <taxon>Strongyloidoidea</taxon>
        <taxon>Steinernematidae</taxon>
        <taxon>Steinernema</taxon>
    </lineage>
</organism>
<feature type="signal peptide" evidence="1">
    <location>
        <begin position="1"/>
        <end position="23"/>
    </location>
</feature>
<evidence type="ECO:0000313" key="3">
    <source>
        <dbReference type="Proteomes" id="UP001175271"/>
    </source>
</evidence>
<comment type="caution">
    <text evidence="2">The sequence shown here is derived from an EMBL/GenBank/DDBJ whole genome shotgun (WGS) entry which is preliminary data.</text>
</comment>
<feature type="chain" id="PRO_5041322304" evidence="1">
    <location>
        <begin position="24"/>
        <end position="71"/>
    </location>
</feature>
<accession>A0AA39GU02</accession>
<protein>
    <submittedName>
        <fullName evidence="2">Uncharacterized protein</fullName>
    </submittedName>
</protein>
<dbReference type="Proteomes" id="UP001175271">
    <property type="component" value="Unassembled WGS sequence"/>
</dbReference>
<gene>
    <name evidence="2" type="ORF">QR680_000261</name>
</gene>
<dbReference type="EMBL" id="JAUCMV010000005">
    <property type="protein sequence ID" value="KAK0393535.1"/>
    <property type="molecule type" value="Genomic_DNA"/>
</dbReference>
<dbReference type="AlphaFoldDB" id="A0AA39GU02"/>